<sequence>MPSTNTTTATTTRAWLMLALGMLAQAAGTLLVSAPAYLIPLLHTERAMPLAQAGLLASAPTIGMVCTLVAWGVLTDRYGERQIIAGGLVLAAVFSLAAAAASGDGYLVLGVLLAFGGAASASTNAASGRVVIGWFPVERRGLAMGIRQMSQPLGVATAALIVPPLADGGLAAPFVVVAVVTAALAVLCAWGIRNPPRPARRAGGADAAANPYRTGAFLVRIHVASALLVVPQFALSIFGLVWLVTAMGWSAAAAGVLVAASQFVGALGRIVVGHLSDRVGTRVGVLRWVAGAGVVAMAALAVAGAVHADALVGVLYLVASTIAVADNGLAYTSVAEAAGPFWSGRALGIQNTGQFVAASAVGPLVGSLVTLVGYPLAFALVGATPLAALAITPRRDRGMHG</sequence>
<dbReference type="InterPro" id="IPR020846">
    <property type="entry name" value="MFS_dom"/>
</dbReference>
<feature type="transmembrane region" description="Helical" evidence="5">
    <location>
        <begin position="15"/>
        <end position="38"/>
    </location>
</feature>
<feature type="transmembrane region" description="Helical" evidence="5">
    <location>
        <begin position="107"/>
        <end position="137"/>
    </location>
</feature>
<feature type="transmembrane region" description="Helical" evidence="5">
    <location>
        <begin position="249"/>
        <end position="272"/>
    </location>
</feature>
<evidence type="ECO:0000256" key="3">
    <source>
        <dbReference type="ARBA" id="ARBA00022989"/>
    </source>
</evidence>
<feature type="domain" description="Major facilitator superfamily (MFS) profile" evidence="6">
    <location>
        <begin position="14"/>
        <end position="400"/>
    </location>
</feature>
<dbReference type="PROSITE" id="PS50850">
    <property type="entry name" value="MFS"/>
    <property type="match status" value="1"/>
</dbReference>
<dbReference type="PANTHER" id="PTHR23527">
    <property type="entry name" value="BLL3282 PROTEIN"/>
    <property type="match status" value="1"/>
</dbReference>
<protein>
    <submittedName>
        <fullName evidence="7">MFS transporter</fullName>
    </submittedName>
</protein>
<proteinExistence type="predicted"/>
<reference evidence="7 8" key="1">
    <citation type="submission" date="2014-12" db="EMBL/GenBank/DDBJ databases">
        <title>Genome sequencing of Microbacterium hominis TPW29.</title>
        <authorList>
            <person name="Tan P.W."/>
            <person name="Chan K.-G."/>
        </authorList>
    </citation>
    <scope>NUCLEOTIDE SEQUENCE [LARGE SCALE GENOMIC DNA]</scope>
    <source>
        <strain evidence="7 8">TPW29</strain>
    </source>
</reference>
<dbReference type="Proteomes" id="UP000031202">
    <property type="component" value="Unassembled WGS sequence"/>
</dbReference>
<organism evidence="7 8">
    <name type="scientific">Microbacterium hominis</name>
    <dbReference type="NCBI Taxonomy" id="162426"/>
    <lineage>
        <taxon>Bacteria</taxon>
        <taxon>Bacillati</taxon>
        <taxon>Actinomycetota</taxon>
        <taxon>Actinomycetes</taxon>
        <taxon>Micrococcales</taxon>
        <taxon>Microbacteriaceae</taxon>
        <taxon>Microbacterium</taxon>
    </lineage>
</organism>
<dbReference type="Pfam" id="PF07690">
    <property type="entry name" value="MFS_1"/>
    <property type="match status" value="1"/>
</dbReference>
<dbReference type="EMBL" id="JWSZ01000010">
    <property type="protein sequence ID" value="KIC57992.1"/>
    <property type="molecule type" value="Genomic_DNA"/>
</dbReference>
<evidence type="ECO:0000256" key="5">
    <source>
        <dbReference type="SAM" id="Phobius"/>
    </source>
</evidence>
<evidence type="ECO:0000313" key="8">
    <source>
        <dbReference type="Proteomes" id="UP000031202"/>
    </source>
</evidence>
<feature type="transmembrane region" description="Helical" evidence="5">
    <location>
        <begin position="284"/>
        <end position="306"/>
    </location>
</feature>
<feature type="transmembrane region" description="Helical" evidence="5">
    <location>
        <begin position="50"/>
        <end position="71"/>
    </location>
</feature>
<accession>A0A0B4CNB6</accession>
<feature type="transmembrane region" description="Helical" evidence="5">
    <location>
        <begin position="371"/>
        <end position="391"/>
    </location>
</feature>
<keyword evidence="2 5" id="KW-0812">Transmembrane</keyword>
<dbReference type="GO" id="GO:0022857">
    <property type="term" value="F:transmembrane transporter activity"/>
    <property type="evidence" value="ECO:0007669"/>
    <property type="project" value="InterPro"/>
</dbReference>
<feature type="transmembrane region" description="Helical" evidence="5">
    <location>
        <begin position="172"/>
        <end position="192"/>
    </location>
</feature>
<evidence type="ECO:0000313" key="7">
    <source>
        <dbReference type="EMBL" id="KIC57992.1"/>
    </source>
</evidence>
<feature type="transmembrane region" description="Helical" evidence="5">
    <location>
        <begin position="83"/>
        <end position="101"/>
    </location>
</feature>
<dbReference type="PANTHER" id="PTHR23527:SF1">
    <property type="entry name" value="BLL3282 PROTEIN"/>
    <property type="match status" value="1"/>
</dbReference>
<dbReference type="AlphaFoldDB" id="A0A0B4CNB6"/>
<dbReference type="InterPro" id="IPR036259">
    <property type="entry name" value="MFS_trans_sf"/>
</dbReference>
<name>A0A0B4CNB6_9MICO</name>
<gene>
    <name evidence="7" type="ORF">RM52_07925</name>
</gene>
<dbReference type="SUPFAM" id="SSF103473">
    <property type="entry name" value="MFS general substrate transporter"/>
    <property type="match status" value="1"/>
</dbReference>
<comment type="subcellular location">
    <subcellularLocation>
        <location evidence="1">Cell membrane</location>
        <topology evidence="1">Multi-pass membrane protein</topology>
    </subcellularLocation>
</comment>
<keyword evidence="3 5" id="KW-1133">Transmembrane helix</keyword>
<evidence type="ECO:0000256" key="2">
    <source>
        <dbReference type="ARBA" id="ARBA00022692"/>
    </source>
</evidence>
<dbReference type="InterPro" id="IPR052952">
    <property type="entry name" value="MFS-Transporter"/>
</dbReference>
<dbReference type="InterPro" id="IPR011701">
    <property type="entry name" value="MFS"/>
</dbReference>
<evidence type="ECO:0000259" key="6">
    <source>
        <dbReference type="PROSITE" id="PS50850"/>
    </source>
</evidence>
<evidence type="ECO:0000256" key="1">
    <source>
        <dbReference type="ARBA" id="ARBA00004651"/>
    </source>
</evidence>
<feature type="transmembrane region" description="Helical" evidence="5">
    <location>
        <begin position="223"/>
        <end position="243"/>
    </location>
</feature>
<feature type="transmembrane region" description="Helical" evidence="5">
    <location>
        <begin position="149"/>
        <end position="166"/>
    </location>
</feature>
<dbReference type="RefSeq" id="WP_039415270.1">
    <property type="nucleotide sequence ID" value="NZ_JWSZ01000010.1"/>
</dbReference>
<comment type="caution">
    <text evidence="7">The sequence shown here is derived from an EMBL/GenBank/DDBJ whole genome shotgun (WGS) entry which is preliminary data.</text>
</comment>
<evidence type="ECO:0000256" key="4">
    <source>
        <dbReference type="ARBA" id="ARBA00023136"/>
    </source>
</evidence>
<keyword evidence="4 5" id="KW-0472">Membrane</keyword>
<dbReference type="Gene3D" id="1.20.1250.20">
    <property type="entry name" value="MFS general substrate transporter like domains"/>
    <property type="match status" value="2"/>
</dbReference>
<dbReference type="GO" id="GO:0005886">
    <property type="term" value="C:plasma membrane"/>
    <property type="evidence" value="ECO:0007669"/>
    <property type="project" value="UniProtKB-SubCell"/>
</dbReference>